<organism evidence="2 3">
    <name type="scientific">Rhizophagus irregularis</name>
    <dbReference type="NCBI Taxonomy" id="588596"/>
    <lineage>
        <taxon>Eukaryota</taxon>
        <taxon>Fungi</taxon>
        <taxon>Fungi incertae sedis</taxon>
        <taxon>Mucoromycota</taxon>
        <taxon>Glomeromycotina</taxon>
        <taxon>Glomeromycetes</taxon>
        <taxon>Glomerales</taxon>
        <taxon>Glomeraceae</taxon>
        <taxon>Rhizophagus</taxon>
    </lineage>
</organism>
<proteinExistence type="predicted"/>
<feature type="region of interest" description="Disordered" evidence="1">
    <location>
        <begin position="67"/>
        <end position="109"/>
    </location>
</feature>
<gene>
    <name evidence="2" type="ORF">RhiirA1_403650</name>
</gene>
<protein>
    <submittedName>
        <fullName evidence="2">Uncharacterized protein</fullName>
    </submittedName>
</protein>
<dbReference type="EMBL" id="LLXH01003288">
    <property type="protein sequence ID" value="PKC54398.1"/>
    <property type="molecule type" value="Genomic_DNA"/>
</dbReference>
<feature type="compositionally biased region" description="Acidic residues" evidence="1">
    <location>
        <begin position="67"/>
        <end position="86"/>
    </location>
</feature>
<dbReference type="AlphaFoldDB" id="A0A2N0QTJ2"/>
<name>A0A2N0QTJ2_9GLOM</name>
<feature type="compositionally biased region" description="Basic and acidic residues" evidence="1">
    <location>
        <begin position="87"/>
        <end position="109"/>
    </location>
</feature>
<sequence length="109" mass="12458">MGTLLNNQEVNSFSSALILAYSVKINNIKSEEGEEDKDGKIKIREICEFEDRNNAKRLRQKKINDTINDELSGESETEIDYEEEHGESEKAELSGSEDNNKDNNERSFV</sequence>
<evidence type="ECO:0000313" key="3">
    <source>
        <dbReference type="Proteomes" id="UP000232688"/>
    </source>
</evidence>
<evidence type="ECO:0000256" key="1">
    <source>
        <dbReference type="SAM" id="MobiDB-lite"/>
    </source>
</evidence>
<dbReference type="VEuPathDB" id="FungiDB:RhiirA1_403650"/>
<reference evidence="2 3" key="2">
    <citation type="submission" date="2017-10" db="EMBL/GenBank/DDBJ databases">
        <title>Genome analyses suggest a sexual origin of heterokaryosis in a supposedly ancient asexual fungus.</title>
        <authorList>
            <person name="Corradi N."/>
            <person name="Sedzielewska K."/>
            <person name="Noel J."/>
            <person name="Charron P."/>
            <person name="Farinelli L."/>
            <person name="Marton T."/>
            <person name="Kruger M."/>
            <person name="Pelin A."/>
            <person name="Brachmann A."/>
            <person name="Corradi N."/>
        </authorList>
    </citation>
    <scope>NUCLEOTIDE SEQUENCE [LARGE SCALE GENOMIC DNA]</scope>
    <source>
        <strain evidence="2 3">A1</strain>
    </source>
</reference>
<comment type="caution">
    <text evidence="2">The sequence shown here is derived from an EMBL/GenBank/DDBJ whole genome shotgun (WGS) entry which is preliminary data.</text>
</comment>
<evidence type="ECO:0000313" key="2">
    <source>
        <dbReference type="EMBL" id="PKC54398.1"/>
    </source>
</evidence>
<accession>A0A2N0QTJ2</accession>
<dbReference type="Proteomes" id="UP000232688">
    <property type="component" value="Unassembled WGS sequence"/>
</dbReference>
<reference evidence="2 3" key="1">
    <citation type="submission" date="2017-10" db="EMBL/GenBank/DDBJ databases">
        <title>Extensive intraspecific genome diversity in a model arbuscular mycorrhizal fungus.</title>
        <authorList>
            <person name="Chen E.C.H."/>
            <person name="Morin E."/>
            <person name="Baudet D."/>
            <person name="Noel J."/>
            <person name="Ndikumana S."/>
            <person name="Charron P."/>
            <person name="St-Onge C."/>
            <person name="Giorgi J."/>
            <person name="Grigoriev I.V."/>
            <person name="Roux C."/>
            <person name="Martin F.M."/>
            <person name="Corradi N."/>
        </authorList>
    </citation>
    <scope>NUCLEOTIDE SEQUENCE [LARGE SCALE GENOMIC DNA]</scope>
    <source>
        <strain evidence="2 3">A1</strain>
    </source>
</reference>